<sequence length="198" mass="22387">MSNSQNGIGESGRLLNVHKRGPTANTGMCTQEVQLSTRDRQERQLGKTSKCAHKRSNSPHGKGNLARLPKVHTRGATLHTGKEIWQDFRICKHEVQLSTQYRGVGKTSECAHKRSNSQHEIGIRKDFQMYTQEVQLSKRDWNIARLPNIHTRGATLHTGKEIWQGFRICKHEVQLSTHIGESAKLPNVHTRGTTLNTL</sequence>
<comment type="caution">
    <text evidence="2">The sequence shown here is derived from an EMBL/GenBank/DDBJ whole genome shotgun (WGS) entry which is preliminary data.</text>
</comment>
<reference evidence="2 3" key="1">
    <citation type="journal article" date="2021" name="Elife">
        <title>Chloroplast acquisition without the gene transfer in kleptoplastic sea slugs, Plakobranchus ocellatus.</title>
        <authorList>
            <person name="Maeda T."/>
            <person name="Takahashi S."/>
            <person name="Yoshida T."/>
            <person name="Shimamura S."/>
            <person name="Takaki Y."/>
            <person name="Nagai Y."/>
            <person name="Toyoda A."/>
            <person name="Suzuki Y."/>
            <person name="Arimoto A."/>
            <person name="Ishii H."/>
            <person name="Satoh N."/>
            <person name="Nishiyama T."/>
            <person name="Hasebe M."/>
            <person name="Maruyama T."/>
            <person name="Minagawa J."/>
            <person name="Obokata J."/>
            <person name="Shigenobu S."/>
        </authorList>
    </citation>
    <scope>NUCLEOTIDE SEQUENCE [LARGE SCALE GENOMIC DNA]</scope>
</reference>
<evidence type="ECO:0000256" key="1">
    <source>
        <dbReference type="SAM" id="MobiDB-lite"/>
    </source>
</evidence>
<name>A0AAV3ZSZ3_9GAST</name>
<dbReference type="EMBL" id="BLXT01002801">
    <property type="protein sequence ID" value="GFN97671.1"/>
    <property type="molecule type" value="Genomic_DNA"/>
</dbReference>
<proteinExistence type="predicted"/>
<accession>A0AAV3ZSZ3</accession>
<dbReference type="Proteomes" id="UP000735302">
    <property type="component" value="Unassembled WGS sequence"/>
</dbReference>
<evidence type="ECO:0000313" key="3">
    <source>
        <dbReference type="Proteomes" id="UP000735302"/>
    </source>
</evidence>
<keyword evidence="3" id="KW-1185">Reference proteome</keyword>
<dbReference type="AlphaFoldDB" id="A0AAV3ZSZ3"/>
<organism evidence="2 3">
    <name type="scientific">Plakobranchus ocellatus</name>
    <dbReference type="NCBI Taxonomy" id="259542"/>
    <lineage>
        <taxon>Eukaryota</taxon>
        <taxon>Metazoa</taxon>
        <taxon>Spiralia</taxon>
        <taxon>Lophotrochozoa</taxon>
        <taxon>Mollusca</taxon>
        <taxon>Gastropoda</taxon>
        <taxon>Heterobranchia</taxon>
        <taxon>Euthyneura</taxon>
        <taxon>Panpulmonata</taxon>
        <taxon>Sacoglossa</taxon>
        <taxon>Placobranchoidea</taxon>
        <taxon>Plakobranchidae</taxon>
        <taxon>Plakobranchus</taxon>
    </lineage>
</organism>
<protein>
    <submittedName>
        <fullName evidence="2">Uncharacterized protein</fullName>
    </submittedName>
</protein>
<gene>
    <name evidence="2" type="ORF">PoB_002417700</name>
</gene>
<evidence type="ECO:0000313" key="2">
    <source>
        <dbReference type="EMBL" id="GFN97671.1"/>
    </source>
</evidence>
<feature type="region of interest" description="Disordered" evidence="1">
    <location>
        <begin position="1"/>
        <end position="67"/>
    </location>
</feature>
<feature type="compositionally biased region" description="Polar residues" evidence="1">
    <location>
        <begin position="23"/>
        <end position="36"/>
    </location>
</feature>